<keyword evidence="1" id="KW-0732">Signal</keyword>
<evidence type="ECO:0000256" key="1">
    <source>
        <dbReference type="SAM" id="SignalP"/>
    </source>
</evidence>
<dbReference type="PANTHER" id="PTHR20898:SF0">
    <property type="entry name" value="DAEDALUS ON 3-RELATED"/>
    <property type="match status" value="1"/>
</dbReference>
<evidence type="ECO:0000313" key="3">
    <source>
        <dbReference type="Proteomes" id="UP000007801"/>
    </source>
</evidence>
<proteinExistence type="predicted"/>
<feature type="chain" id="PRO_5006155825" evidence="1">
    <location>
        <begin position="26"/>
        <end position="440"/>
    </location>
</feature>
<dbReference type="EMBL" id="CH902617">
    <property type="protein sequence ID" value="KPU80738.1"/>
    <property type="molecule type" value="Genomic_DNA"/>
</dbReference>
<dbReference type="InParanoid" id="A0A0P9CCI7"/>
<protein>
    <submittedName>
        <fullName evidence="2">Uncharacterized protein</fullName>
    </submittedName>
</protein>
<dbReference type="PANTHER" id="PTHR20898">
    <property type="entry name" value="DAEDALUS ON 3-RELATED-RELATED"/>
    <property type="match status" value="1"/>
</dbReference>
<reference evidence="2 3" key="1">
    <citation type="journal article" date="2007" name="Nature">
        <title>Evolution of genes and genomes on the Drosophila phylogeny.</title>
        <authorList>
            <consortium name="Drosophila 12 Genomes Consortium"/>
            <person name="Clark A.G."/>
            <person name="Eisen M.B."/>
            <person name="Smith D.R."/>
            <person name="Bergman C.M."/>
            <person name="Oliver B."/>
            <person name="Markow T.A."/>
            <person name="Kaufman T.C."/>
            <person name="Kellis M."/>
            <person name="Gelbart W."/>
            <person name="Iyer V.N."/>
            <person name="Pollard D.A."/>
            <person name="Sackton T.B."/>
            <person name="Larracuente A.M."/>
            <person name="Singh N.D."/>
            <person name="Abad J.P."/>
            <person name="Abt D.N."/>
            <person name="Adryan B."/>
            <person name="Aguade M."/>
            <person name="Akashi H."/>
            <person name="Anderson W.W."/>
            <person name="Aquadro C.F."/>
            <person name="Ardell D.H."/>
            <person name="Arguello R."/>
            <person name="Artieri C.G."/>
            <person name="Barbash D.A."/>
            <person name="Barker D."/>
            <person name="Barsanti P."/>
            <person name="Batterham P."/>
            <person name="Batzoglou S."/>
            <person name="Begun D."/>
            <person name="Bhutkar A."/>
            <person name="Blanco E."/>
            <person name="Bosak S.A."/>
            <person name="Bradley R.K."/>
            <person name="Brand A.D."/>
            <person name="Brent M.R."/>
            <person name="Brooks A.N."/>
            <person name="Brown R.H."/>
            <person name="Butlin R.K."/>
            <person name="Caggese C."/>
            <person name="Calvi B.R."/>
            <person name="Bernardo de Carvalho A."/>
            <person name="Caspi A."/>
            <person name="Castrezana S."/>
            <person name="Celniker S.E."/>
            <person name="Chang J.L."/>
            <person name="Chapple C."/>
            <person name="Chatterji S."/>
            <person name="Chinwalla A."/>
            <person name="Civetta A."/>
            <person name="Clifton S.W."/>
            <person name="Comeron J.M."/>
            <person name="Costello J.C."/>
            <person name="Coyne J.A."/>
            <person name="Daub J."/>
            <person name="David R.G."/>
            <person name="Delcher A.L."/>
            <person name="Delehaunty K."/>
            <person name="Do C.B."/>
            <person name="Ebling H."/>
            <person name="Edwards K."/>
            <person name="Eickbush T."/>
            <person name="Evans J.D."/>
            <person name="Filipski A."/>
            <person name="Findeiss S."/>
            <person name="Freyhult E."/>
            <person name="Fulton L."/>
            <person name="Fulton R."/>
            <person name="Garcia A.C."/>
            <person name="Gardiner A."/>
            <person name="Garfield D.A."/>
            <person name="Garvin B.E."/>
            <person name="Gibson G."/>
            <person name="Gilbert D."/>
            <person name="Gnerre S."/>
            <person name="Godfrey J."/>
            <person name="Good R."/>
            <person name="Gotea V."/>
            <person name="Gravely B."/>
            <person name="Greenberg A.J."/>
            <person name="Griffiths-Jones S."/>
            <person name="Gross S."/>
            <person name="Guigo R."/>
            <person name="Gustafson E.A."/>
            <person name="Haerty W."/>
            <person name="Hahn M.W."/>
            <person name="Halligan D.L."/>
            <person name="Halpern A.L."/>
            <person name="Halter G.M."/>
            <person name="Han M.V."/>
            <person name="Heger A."/>
            <person name="Hillier L."/>
            <person name="Hinrichs A.S."/>
            <person name="Holmes I."/>
            <person name="Hoskins R.A."/>
            <person name="Hubisz M.J."/>
            <person name="Hultmark D."/>
            <person name="Huntley M.A."/>
            <person name="Jaffe D.B."/>
            <person name="Jagadeeshan S."/>
            <person name="Jeck W.R."/>
            <person name="Johnson J."/>
            <person name="Jones C.D."/>
            <person name="Jordan W.C."/>
            <person name="Karpen G.H."/>
            <person name="Kataoka E."/>
            <person name="Keightley P.D."/>
            <person name="Kheradpour P."/>
            <person name="Kirkness E.F."/>
            <person name="Koerich L.B."/>
            <person name="Kristiansen K."/>
            <person name="Kudrna D."/>
            <person name="Kulathinal R.J."/>
            <person name="Kumar S."/>
            <person name="Kwok R."/>
            <person name="Lander E."/>
            <person name="Langley C.H."/>
            <person name="Lapoint R."/>
            <person name="Lazzaro B.P."/>
            <person name="Lee S.J."/>
            <person name="Levesque L."/>
            <person name="Li R."/>
            <person name="Lin C.F."/>
            <person name="Lin M.F."/>
            <person name="Lindblad-Toh K."/>
            <person name="Llopart A."/>
            <person name="Long M."/>
            <person name="Low L."/>
            <person name="Lozovsky E."/>
            <person name="Lu J."/>
            <person name="Luo M."/>
            <person name="Machado C.A."/>
            <person name="Makalowski W."/>
            <person name="Marzo M."/>
            <person name="Matsuda M."/>
            <person name="Matzkin L."/>
            <person name="McAllister B."/>
            <person name="McBride C.S."/>
            <person name="McKernan B."/>
            <person name="McKernan K."/>
            <person name="Mendez-Lago M."/>
            <person name="Minx P."/>
            <person name="Mollenhauer M.U."/>
            <person name="Montooth K."/>
            <person name="Mount S.M."/>
            <person name="Mu X."/>
            <person name="Myers E."/>
            <person name="Negre B."/>
            <person name="Newfeld S."/>
            <person name="Nielsen R."/>
            <person name="Noor M.A."/>
            <person name="O'Grady P."/>
            <person name="Pachter L."/>
            <person name="Papaceit M."/>
            <person name="Parisi M.J."/>
            <person name="Parisi M."/>
            <person name="Parts L."/>
            <person name="Pedersen J.S."/>
            <person name="Pesole G."/>
            <person name="Phillippy A.M."/>
            <person name="Ponting C.P."/>
            <person name="Pop M."/>
            <person name="Porcelli D."/>
            <person name="Powell J.R."/>
            <person name="Prohaska S."/>
            <person name="Pruitt K."/>
            <person name="Puig M."/>
            <person name="Quesneville H."/>
            <person name="Ram K.R."/>
            <person name="Rand D."/>
            <person name="Rasmussen M.D."/>
            <person name="Reed L.K."/>
            <person name="Reenan R."/>
            <person name="Reily A."/>
            <person name="Remington K.A."/>
            <person name="Rieger T.T."/>
            <person name="Ritchie M.G."/>
            <person name="Robin C."/>
            <person name="Rogers Y.H."/>
            <person name="Rohde C."/>
            <person name="Rozas J."/>
            <person name="Rubenfield M.J."/>
            <person name="Ruiz A."/>
            <person name="Russo S."/>
            <person name="Salzberg S.L."/>
            <person name="Sanchez-Gracia A."/>
            <person name="Saranga D.J."/>
            <person name="Sato H."/>
            <person name="Schaeffer S.W."/>
            <person name="Schatz M.C."/>
            <person name="Schlenke T."/>
            <person name="Schwartz R."/>
            <person name="Segarra C."/>
            <person name="Singh R.S."/>
            <person name="Sirot L."/>
            <person name="Sirota M."/>
            <person name="Sisneros N.B."/>
            <person name="Smith C.D."/>
            <person name="Smith T.F."/>
            <person name="Spieth J."/>
            <person name="Stage D.E."/>
            <person name="Stark A."/>
            <person name="Stephan W."/>
            <person name="Strausberg R.L."/>
            <person name="Strempel S."/>
            <person name="Sturgill D."/>
            <person name="Sutton G."/>
            <person name="Sutton G.G."/>
            <person name="Tao W."/>
            <person name="Teichmann S."/>
            <person name="Tobari Y.N."/>
            <person name="Tomimura Y."/>
            <person name="Tsolas J.M."/>
            <person name="Valente V.L."/>
            <person name="Venter E."/>
            <person name="Venter J.C."/>
            <person name="Vicario S."/>
            <person name="Vieira F.G."/>
            <person name="Vilella A.J."/>
            <person name="Villasante A."/>
            <person name="Walenz B."/>
            <person name="Wang J."/>
            <person name="Wasserman M."/>
            <person name="Watts T."/>
            <person name="Wilson D."/>
            <person name="Wilson R.K."/>
            <person name="Wing R.A."/>
            <person name="Wolfner M.F."/>
            <person name="Wong A."/>
            <person name="Wong G.K."/>
            <person name="Wu C.I."/>
            <person name="Wu G."/>
            <person name="Yamamoto D."/>
            <person name="Yang H.P."/>
            <person name="Yang S.P."/>
            <person name="Yorke J.A."/>
            <person name="Yoshida K."/>
            <person name="Zdobnov E."/>
            <person name="Zhang P."/>
            <person name="Zhang Y."/>
            <person name="Zimin A.V."/>
            <person name="Baldwin J."/>
            <person name="Abdouelleil A."/>
            <person name="Abdulkadir J."/>
            <person name="Abebe A."/>
            <person name="Abera B."/>
            <person name="Abreu J."/>
            <person name="Acer S.C."/>
            <person name="Aftuck L."/>
            <person name="Alexander A."/>
            <person name="An P."/>
            <person name="Anderson E."/>
            <person name="Anderson S."/>
            <person name="Arachi H."/>
            <person name="Azer M."/>
            <person name="Bachantsang P."/>
            <person name="Barry A."/>
            <person name="Bayul T."/>
            <person name="Berlin A."/>
            <person name="Bessette D."/>
            <person name="Bloom T."/>
            <person name="Blye J."/>
            <person name="Boguslavskiy L."/>
            <person name="Bonnet C."/>
            <person name="Boukhgalter B."/>
            <person name="Bourzgui I."/>
            <person name="Brown A."/>
            <person name="Cahill P."/>
            <person name="Channer S."/>
            <person name="Cheshatsang Y."/>
            <person name="Chuda L."/>
            <person name="Citroen M."/>
            <person name="Collymore A."/>
            <person name="Cooke P."/>
            <person name="Costello M."/>
            <person name="D'Aco K."/>
            <person name="Daza R."/>
            <person name="De Haan G."/>
            <person name="DeGray S."/>
            <person name="DeMaso C."/>
            <person name="Dhargay N."/>
            <person name="Dooley K."/>
            <person name="Dooley E."/>
            <person name="Doricent M."/>
            <person name="Dorje P."/>
            <person name="Dorjee K."/>
            <person name="Dupes A."/>
            <person name="Elong R."/>
            <person name="Falk J."/>
            <person name="Farina A."/>
            <person name="Faro S."/>
            <person name="Ferguson D."/>
            <person name="Fisher S."/>
            <person name="Foley C.D."/>
            <person name="Franke A."/>
            <person name="Friedrich D."/>
            <person name="Gadbois L."/>
            <person name="Gearin G."/>
            <person name="Gearin C.R."/>
            <person name="Giannoukos G."/>
            <person name="Goode T."/>
            <person name="Graham J."/>
            <person name="Grandbois E."/>
            <person name="Grewal S."/>
            <person name="Gyaltsen K."/>
            <person name="Hafez N."/>
            <person name="Hagos B."/>
            <person name="Hall J."/>
            <person name="Henson C."/>
            <person name="Hollinger A."/>
            <person name="Honan T."/>
            <person name="Huard M.D."/>
            <person name="Hughes L."/>
            <person name="Hurhula B."/>
            <person name="Husby M.E."/>
            <person name="Kamat A."/>
            <person name="Kanga B."/>
            <person name="Kashin S."/>
            <person name="Khazanovich D."/>
            <person name="Kisner P."/>
            <person name="Lance K."/>
            <person name="Lara M."/>
            <person name="Lee W."/>
            <person name="Lennon N."/>
            <person name="Letendre F."/>
            <person name="LeVine R."/>
            <person name="Lipovsky A."/>
            <person name="Liu X."/>
            <person name="Liu J."/>
            <person name="Liu S."/>
            <person name="Lokyitsang T."/>
            <person name="Lokyitsang Y."/>
            <person name="Lubonja R."/>
            <person name="Lui A."/>
            <person name="MacDonald P."/>
            <person name="Magnisalis V."/>
            <person name="Maru K."/>
            <person name="Matthews C."/>
            <person name="McCusker W."/>
            <person name="McDonough S."/>
            <person name="Mehta T."/>
            <person name="Meldrim J."/>
            <person name="Meneus L."/>
            <person name="Mihai O."/>
            <person name="Mihalev A."/>
            <person name="Mihova T."/>
            <person name="Mittelman R."/>
            <person name="Mlenga V."/>
            <person name="Montmayeur A."/>
            <person name="Mulrain L."/>
            <person name="Navidi A."/>
            <person name="Naylor J."/>
            <person name="Negash T."/>
            <person name="Nguyen T."/>
            <person name="Nguyen N."/>
            <person name="Nicol R."/>
            <person name="Norbu C."/>
            <person name="Norbu N."/>
            <person name="Novod N."/>
            <person name="O'Neill B."/>
            <person name="Osman S."/>
            <person name="Markiewicz E."/>
            <person name="Oyono O.L."/>
            <person name="Patti C."/>
            <person name="Phunkhang P."/>
            <person name="Pierre F."/>
            <person name="Priest M."/>
            <person name="Raghuraman S."/>
            <person name="Rege F."/>
            <person name="Reyes R."/>
            <person name="Rise C."/>
            <person name="Rogov P."/>
            <person name="Ross K."/>
            <person name="Ryan E."/>
            <person name="Settipalli S."/>
            <person name="Shea T."/>
            <person name="Sherpa N."/>
            <person name="Shi L."/>
            <person name="Shih D."/>
            <person name="Sparrow T."/>
            <person name="Spaulding J."/>
            <person name="Stalker J."/>
            <person name="Stange-Thomann N."/>
            <person name="Stavropoulos S."/>
            <person name="Stone C."/>
            <person name="Strader C."/>
            <person name="Tesfaye S."/>
            <person name="Thomson T."/>
            <person name="Thoulutsang Y."/>
            <person name="Thoulutsang D."/>
            <person name="Topham K."/>
            <person name="Topping I."/>
            <person name="Tsamla T."/>
            <person name="Vassiliev H."/>
            <person name="Vo A."/>
            <person name="Wangchuk T."/>
            <person name="Wangdi T."/>
            <person name="Weiand M."/>
            <person name="Wilkinson J."/>
            <person name="Wilson A."/>
            <person name="Yadav S."/>
            <person name="Young G."/>
            <person name="Yu Q."/>
            <person name="Zembek L."/>
            <person name="Zhong D."/>
            <person name="Zimmer A."/>
            <person name="Zwirko Z."/>
            <person name="Jaffe D.B."/>
            <person name="Alvarez P."/>
            <person name="Brockman W."/>
            <person name="Butler J."/>
            <person name="Chin C."/>
            <person name="Gnerre S."/>
            <person name="Grabherr M."/>
            <person name="Kleber M."/>
            <person name="Mauceli E."/>
            <person name="MacCallum I."/>
        </authorList>
    </citation>
    <scope>NUCLEOTIDE SEQUENCE [LARGE SCALE GENOMIC DNA]</scope>
    <source>
        <strain evidence="3">Tucson 14024-0371.13</strain>
    </source>
</reference>
<name>A0A0P9CCI7_DROAN</name>
<dbReference type="InterPro" id="IPR010512">
    <property type="entry name" value="DUF1091"/>
</dbReference>
<feature type="signal peptide" evidence="1">
    <location>
        <begin position="1"/>
        <end position="25"/>
    </location>
</feature>
<evidence type="ECO:0000313" key="2">
    <source>
        <dbReference type="EMBL" id="KPU80738.1"/>
    </source>
</evidence>
<sequence length="440" mass="51918">MERRLNFFRFLLISYLLIYQDTIEAVVFKMTNAVCLSYNDSVFIFHHCRLKAISRNKVVLNLNGTLPHPVDKISFHLKVFKRENGYKPWLIDSKTYICRFLKSNYDPVAKLVFNLFKEFSNLEHPCPFVEAVVFKFTNYVCLSYNESWFIFHNCRLKAVSRDKVILNTNGTILFPAYSIIIHIKLFKKANGYKPWLFDVKLDACRFLKKRYDPFAKIVYGLFKEFSNINHTCPYVGLQEVVGFYLRPELVSLPVPSGDYMLGMRWYFHKKIIFDTNEAVVFKFTNLVCKSYNESWFVFHYCQLKAVSRDKVVLYANGTMLHPASSISIHGKVFKKESGYKPWLLESKIDACRFLKRSYDPFAKIVYGLFKDFTNMNHTCPYVGLQYVRGSMQYVYLRPELLKLPFPSGDYMLGMRWYFHKNLIFDTNVSFTFTEDLLHGK</sequence>
<keyword evidence="3" id="KW-1185">Reference proteome</keyword>
<dbReference type="SMART" id="SM00697">
    <property type="entry name" value="DM8"/>
    <property type="match status" value="3"/>
</dbReference>
<organism evidence="2 3">
    <name type="scientific">Drosophila ananassae</name>
    <name type="common">Fruit fly</name>
    <dbReference type="NCBI Taxonomy" id="7217"/>
    <lineage>
        <taxon>Eukaryota</taxon>
        <taxon>Metazoa</taxon>
        <taxon>Ecdysozoa</taxon>
        <taxon>Arthropoda</taxon>
        <taxon>Hexapoda</taxon>
        <taxon>Insecta</taxon>
        <taxon>Pterygota</taxon>
        <taxon>Neoptera</taxon>
        <taxon>Endopterygota</taxon>
        <taxon>Diptera</taxon>
        <taxon>Brachycera</taxon>
        <taxon>Muscomorpha</taxon>
        <taxon>Ephydroidea</taxon>
        <taxon>Drosophilidae</taxon>
        <taxon>Drosophila</taxon>
        <taxon>Sophophora</taxon>
    </lineage>
</organism>
<dbReference type="AlphaFoldDB" id="A0A0P9CCI7"/>
<dbReference type="OrthoDB" id="7940892at2759"/>
<dbReference type="Pfam" id="PF06477">
    <property type="entry name" value="DUF1091"/>
    <property type="match status" value="3"/>
</dbReference>
<accession>A0A0P9CCI7</accession>
<dbReference type="Proteomes" id="UP000007801">
    <property type="component" value="Unassembled WGS sequence"/>
</dbReference>
<gene>
    <name evidence="2" type="primary">Dana\GF16099</name>
    <name evidence="2" type="synonym">dana_GLEANR_17372</name>
    <name evidence="2" type="ORF">GF16099</name>
</gene>